<dbReference type="EnsemblMetazoa" id="Aqu2.1.36417_001">
    <property type="protein sequence ID" value="Aqu2.1.36417_001"/>
    <property type="gene ID" value="Aqu2.1.36417"/>
</dbReference>
<dbReference type="Pfam" id="PF00069">
    <property type="entry name" value="Pkinase"/>
    <property type="match status" value="1"/>
</dbReference>
<feature type="region of interest" description="Disordered" evidence="2">
    <location>
        <begin position="627"/>
        <end position="669"/>
    </location>
</feature>
<evidence type="ECO:0000313" key="5">
    <source>
        <dbReference type="Proteomes" id="UP000007879"/>
    </source>
</evidence>
<accession>A0A1X7VA71</accession>
<feature type="compositionally biased region" description="Basic and acidic residues" evidence="2">
    <location>
        <begin position="627"/>
        <end position="638"/>
    </location>
</feature>
<evidence type="ECO:0000256" key="2">
    <source>
        <dbReference type="SAM" id="MobiDB-lite"/>
    </source>
</evidence>
<dbReference type="Gene3D" id="1.10.510.10">
    <property type="entry name" value="Transferase(Phosphotransferase) domain 1"/>
    <property type="match status" value="1"/>
</dbReference>
<dbReference type="CDD" id="cd14011">
    <property type="entry name" value="PK_SCY1_like"/>
    <property type="match status" value="1"/>
</dbReference>
<keyword evidence="5" id="KW-1185">Reference proteome</keyword>
<feature type="compositionally biased region" description="Low complexity" evidence="2">
    <location>
        <begin position="655"/>
        <end position="664"/>
    </location>
</feature>
<dbReference type="InterPro" id="IPR011009">
    <property type="entry name" value="Kinase-like_dom_sf"/>
</dbReference>
<dbReference type="PANTHER" id="PTHR12984">
    <property type="entry name" value="SCY1-RELATED S/T PROTEIN KINASE-LIKE"/>
    <property type="match status" value="1"/>
</dbReference>
<feature type="compositionally biased region" description="Polar residues" evidence="2">
    <location>
        <begin position="1075"/>
        <end position="1085"/>
    </location>
</feature>
<evidence type="ECO:0000259" key="3">
    <source>
        <dbReference type="PROSITE" id="PS50011"/>
    </source>
</evidence>
<feature type="compositionally biased region" description="Polar residues" evidence="2">
    <location>
        <begin position="1029"/>
        <end position="1059"/>
    </location>
</feature>
<dbReference type="SUPFAM" id="SSF56112">
    <property type="entry name" value="Protein kinase-like (PK-like)"/>
    <property type="match status" value="1"/>
</dbReference>
<feature type="compositionally biased region" description="Polar residues" evidence="2">
    <location>
        <begin position="728"/>
        <end position="738"/>
    </location>
</feature>
<dbReference type="PROSITE" id="PS50011">
    <property type="entry name" value="PROTEIN_KINASE_DOM"/>
    <property type="match status" value="1"/>
</dbReference>
<reference evidence="5" key="1">
    <citation type="journal article" date="2010" name="Nature">
        <title>The Amphimedon queenslandica genome and the evolution of animal complexity.</title>
        <authorList>
            <person name="Srivastava M."/>
            <person name="Simakov O."/>
            <person name="Chapman J."/>
            <person name="Fahey B."/>
            <person name="Gauthier M.E."/>
            <person name="Mitros T."/>
            <person name="Richards G.S."/>
            <person name="Conaco C."/>
            <person name="Dacre M."/>
            <person name="Hellsten U."/>
            <person name="Larroux C."/>
            <person name="Putnam N.H."/>
            <person name="Stanke M."/>
            <person name="Adamska M."/>
            <person name="Darling A."/>
            <person name="Degnan S.M."/>
            <person name="Oakley T.H."/>
            <person name="Plachetzki D.C."/>
            <person name="Zhai Y."/>
            <person name="Adamski M."/>
            <person name="Calcino A."/>
            <person name="Cummins S.F."/>
            <person name="Goodstein D.M."/>
            <person name="Harris C."/>
            <person name="Jackson D.J."/>
            <person name="Leys S.P."/>
            <person name="Shu S."/>
            <person name="Woodcroft B.J."/>
            <person name="Vervoort M."/>
            <person name="Kosik K.S."/>
            <person name="Manning G."/>
            <person name="Degnan B.M."/>
            <person name="Rokhsar D.S."/>
        </authorList>
    </citation>
    <scope>NUCLEOTIDE SEQUENCE [LARGE SCALE GENOMIC DNA]</scope>
</reference>
<feature type="compositionally biased region" description="Polar residues" evidence="2">
    <location>
        <begin position="751"/>
        <end position="764"/>
    </location>
</feature>
<evidence type="ECO:0000256" key="1">
    <source>
        <dbReference type="ARBA" id="ARBA00038349"/>
    </source>
</evidence>
<dbReference type="KEGG" id="aqu:100639565"/>
<dbReference type="GO" id="GO:0005524">
    <property type="term" value="F:ATP binding"/>
    <property type="evidence" value="ECO:0007669"/>
    <property type="project" value="InterPro"/>
</dbReference>
<organism evidence="4">
    <name type="scientific">Amphimedon queenslandica</name>
    <name type="common">Sponge</name>
    <dbReference type="NCBI Taxonomy" id="400682"/>
    <lineage>
        <taxon>Eukaryota</taxon>
        <taxon>Metazoa</taxon>
        <taxon>Porifera</taxon>
        <taxon>Demospongiae</taxon>
        <taxon>Heteroscleromorpha</taxon>
        <taxon>Haplosclerida</taxon>
        <taxon>Niphatidae</taxon>
        <taxon>Amphimedon</taxon>
    </lineage>
</organism>
<gene>
    <name evidence="4" type="primary">100639565</name>
</gene>
<protein>
    <recommendedName>
        <fullName evidence="3">Protein kinase domain-containing protein</fullName>
    </recommendedName>
</protein>
<dbReference type="OrthoDB" id="79687at2759"/>
<dbReference type="InterPro" id="IPR011989">
    <property type="entry name" value="ARM-like"/>
</dbReference>
<comment type="similarity">
    <text evidence="1">Belongs to the protein kinase superfamily.</text>
</comment>
<sequence length="1106" mass="118681">MSLLGKLKTAIKGNPVLREYELGKQVASAGPGLLWKVFNGEKKSTKQAVSVFIFYKTAPELEKVPKKEREALFELLKKGPTHLAKFRHPKILTVDHPVEESSDCLAFATEPIVASLANVLGYYANLPSPLPPDIKEYQVHTLEVHYGLLQLAEGLNFLHNNVKMRHGNLCIDNITISTNGDWKLAGFNFASSIESETPGYSFKETKAFPLHPTLNYLAPEVVLSNTVNEKCDLYSFGMLIFAIYNSGKPLFDCKDNLRTYKQNIEMTSRISESMLGDTPFPLRSLVRSLLTIEPSVRPDSLQIAKHEFFDDVLVNGLRYIETLVEKSDIDKSQWFKGSLSRIITKYPKRLLHHRILPALGMEFRNHKMIPFVLPLVLLIADDCSIEEYSTLVLPILIPAFRIHDPIQIPLIFLQKMDLLLKLTNPEERRQHLLPMILGAMESSSSQVQELCMSILPTFADMIDYTSMKHSIIPRITEICVKSSSESLRIKSLVAVGQMLDSLDKGMIHENIIPAVYQIRSREPGVLMAILGIIHKAFTSQTLGFDKKQLACKILPFLIPLSIENSLNVTQFNQFMMVIKEMLKKIESDQRVHLEQLAKMEEQTKSTVSFAKEVSDAKAMEEATRQIENKFGGGKEDSVISKLGSTTSSHTHNVPSHSTSGLSSSPAISSKHTTTVDDIFSGLDLNDIKMSANTPSPSQVTRKIDFSEAKATPSFATWDVPSASLTPPINRSSVNTHSDSIGMGTKPPSTGMGWSSSITTQSRSDTGGMGMMQPAQTHSNNSGMGMGLMQPAQNRSDTSGMGIMQPAQTHSGSMGTGIGWSSNIESQPTSMGMGLMQPMQSGSSGMGMETLQPTQTNTGWSSNIQTGSMGMGQSNTGMGILQPSQTNTSSTGMGWSSSINPQNNMQPVGGSMGMGGSQSGNMGMGDSQPGSMGMGGFQSGSMGMGGFQSGSMGMGGSQSGNMGMGGSQFSNMGMGGSQSGSMGMGGSQSGSMGMGGSQSGSMGMGGSQFGSMGMGGSQSGSMGMGGSQSVTGWSSNIESQSPSVGLMQPVQTHSGSSSTGVGLLQPMQTNSMGMLQPSQPHTSTGSMGMGPAPGANPFANFGGTSLL</sequence>
<dbReference type="SMART" id="SM00220">
    <property type="entry name" value="S_TKc"/>
    <property type="match status" value="1"/>
</dbReference>
<dbReference type="InParanoid" id="A0A1X7VA71"/>
<dbReference type="SUPFAM" id="SSF48371">
    <property type="entry name" value="ARM repeat"/>
    <property type="match status" value="1"/>
</dbReference>
<dbReference type="InterPro" id="IPR016024">
    <property type="entry name" value="ARM-type_fold"/>
</dbReference>
<dbReference type="eggNOG" id="KOG2137">
    <property type="taxonomic scope" value="Eukaryota"/>
</dbReference>
<proteinExistence type="inferred from homology"/>
<name>A0A1X7VA71_AMPQE</name>
<dbReference type="InterPro" id="IPR000719">
    <property type="entry name" value="Prot_kinase_dom"/>
</dbReference>
<feature type="region of interest" description="Disordered" evidence="2">
    <location>
        <begin position="976"/>
        <end position="1059"/>
    </location>
</feature>
<dbReference type="EnsemblMetazoa" id="XM_003385217.3">
    <property type="protein sequence ID" value="XP_003385265.2"/>
    <property type="gene ID" value="LOC100639565"/>
</dbReference>
<reference evidence="4" key="2">
    <citation type="submission" date="2017-05" db="UniProtKB">
        <authorList>
            <consortium name="EnsemblMetazoa"/>
        </authorList>
    </citation>
    <scope>IDENTIFICATION</scope>
</reference>
<dbReference type="AlphaFoldDB" id="A0A1X7VA71"/>
<evidence type="ECO:0000313" key="4">
    <source>
        <dbReference type="EnsemblMetazoa" id="Aqu2.1.36417_001"/>
    </source>
</evidence>
<feature type="region of interest" description="Disordered" evidence="2">
    <location>
        <begin position="1075"/>
        <end position="1106"/>
    </location>
</feature>
<feature type="domain" description="Protein kinase" evidence="3">
    <location>
        <begin position="23"/>
        <end position="309"/>
    </location>
</feature>
<dbReference type="Proteomes" id="UP000007879">
    <property type="component" value="Unassembled WGS sequence"/>
</dbReference>
<dbReference type="InterPro" id="IPR051177">
    <property type="entry name" value="CIK-Related_Protein"/>
</dbReference>
<dbReference type="Gene3D" id="1.25.10.10">
    <property type="entry name" value="Leucine-rich Repeat Variant"/>
    <property type="match status" value="1"/>
</dbReference>
<feature type="region of interest" description="Disordered" evidence="2">
    <location>
        <begin position="728"/>
        <end position="764"/>
    </location>
</feature>
<feature type="compositionally biased region" description="Polar residues" evidence="2">
    <location>
        <begin position="642"/>
        <end position="654"/>
    </location>
</feature>
<dbReference type="Gene3D" id="3.30.200.20">
    <property type="entry name" value="Phosphorylase Kinase, domain 1"/>
    <property type="match status" value="1"/>
</dbReference>
<dbReference type="PANTHER" id="PTHR12984:SF6">
    <property type="entry name" value="SCY1-LIKE PROTEIN 2"/>
    <property type="match status" value="1"/>
</dbReference>
<dbReference type="GO" id="GO:0004672">
    <property type="term" value="F:protein kinase activity"/>
    <property type="evidence" value="ECO:0007669"/>
    <property type="project" value="InterPro"/>
</dbReference>
<feature type="compositionally biased region" description="Gly residues" evidence="2">
    <location>
        <begin position="976"/>
        <end position="1025"/>
    </location>
</feature>